<dbReference type="GeneID" id="63719016"/>
<gene>
    <name evidence="18" type="ORF">DCS_06373</name>
</gene>
<evidence type="ECO:0000313" key="19">
    <source>
        <dbReference type="Proteomes" id="UP000076580"/>
    </source>
</evidence>
<dbReference type="AlphaFoldDB" id="A0A151GBJ5"/>
<evidence type="ECO:0000256" key="8">
    <source>
        <dbReference type="ARBA" id="ARBA00022670"/>
    </source>
</evidence>
<dbReference type="SUPFAM" id="SSF82171">
    <property type="entry name" value="DPP6 N-terminal domain-like"/>
    <property type="match status" value="1"/>
</dbReference>
<dbReference type="STRING" id="98403.A0A151GBJ5"/>
<proteinExistence type="inferred from homology"/>
<keyword evidence="19" id="KW-1185">Reference proteome</keyword>
<name>A0A151GBJ5_DRECN</name>
<dbReference type="GO" id="GO:0006508">
    <property type="term" value="P:proteolysis"/>
    <property type="evidence" value="ECO:0007669"/>
    <property type="project" value="UniProtKB-KW"/>
</dbReference>
<comment type="catalytic activity">
    <reaction evidence="1">
        <text>Release of an N-terminal dipeptide, Xaa-Yaa-|-Zaa-, from a polypeptide, preferentially when Yaa is Pro, provided Zaa is neither Pro nor hydroxyproline.</text>
        <dbReference type="EC" id="3.4.14.5"/>
    </reaction>
</comment>
<evidence type="ECO:0000259" key="17">
    <source>
        <dbReference type="Pfam" id="PF00930"/>
    </source>
</evidence>
<evidence type="ECO:0000256" key="2">
    <source>
        <dbReference type="ARBA" id="ARBA00004613"/>
    </source>
</evidence>
<comment type="subcellular location">
    <subcellularLocation>
        <location evidence="2">Secreted</location>
    </subcellularLocation>
</comment>
<dbReference type="InParanoid" id="A0A151GBJ5"/>
<dbReference type="Pfam" id="PF00930">
    <property type="entry name" value="DPPIV_N"/>
    <property type="match status" value="1"/>
</dbReference>
<evidence type="ECO:0000256" key="11">
    <source>
        <dbReference type="ARBA" id="ARBA00022825"/>
    </source>
</evidence>
<dbReference type="GO" id="GO:0008236">
    <property type="term" value="F:serine-type peptidase activity"/>
    <property type="evidence" value="ECO:0007669"/>
    <property type="project" value="UniProtKB-KW"/>
</dbReference>
<evidence type="ECO:0000313" key="18">
    <source>
        <dbReference type="EMBL" id="KYK54415.1"/>
    </source>
</evidence>
<keyword evidence="9 15" id="KW-0732">Signal</keyword>
<evidence type="ECO:0000256" key="4">
    <source>
        <dbReference type="ARBA" id="ARBA00012062"/>
    </source>
</evidence>
<dbReference type="PANTHER" id="PTHR11731">
    <property type="entry name" value="PROTEASE FAMILY S9B,C DIPEPTIDYL-PEPTIDASE IV-RELATED"/>
    <property type="match status" value="1"/>
</dbReference>
<keyword evidence="8" id="KW-0645">Protease</keyword>
<evidence type="ECO:0000259" key="16">
    <source>
        <dbReference type="Pfam" id="PF00326"/>
    </source>
</evidence>
<dbReference type="GO" id="GO:0005886">
    <property type="term" value="C:plasma membrane"/>
    <property type="evidence" value="ECO:0007669"/>
    <property type="project" value="TreeGrafter"/>
</dbReference>
<evidence type="ECO:0000256" key="1">
    <source>
        <dbReference type="ARBA" id="ARBA00001257"/>
    </source>
</evidence>
<dbReference type="RefSeq" id="XP_040653767.1">
    <property type="nucleotide sequence ID" value="XM_040803663.1"/>
</dbReference>
<dbReference type="PANTHER" id="PTHR11731:SF162">
    <property type="entry name" value="DIPEPTIDYL PEPTIDASE 4-RELATED"/>
    <property type="match status" value="1"/>
</dbReference>
<evidence type="ECO:0000256" key="13">
    <source>
        <dbReference type="ARBA" id="ARBA00030567"/>
    </source>
</evidence>
<dbReference type="Proteomes" id="UP000076580">
    <property type="component" value="Chromosome 03"/>
</dbReference>
<evidence type="ECO:0000256" key="14">
    <source>
        <dbReference type="SAM" id="MobiDB-lite"/>
    </source>
</evidence>
<feature type="region of interest" description="Disordered" evidence="14">
    <location>
        <begin position="766"/>
        <end position="786"/>
    </location>
</feature>
<keyword evidence="6" id="KW-0031">Aminopeptidase</keyword>
<evidence type="ECO:0000256" key="6">
    <source>
        <dbReference type="ARBA" id="ARBA00022438"/>
    </source>
</evidence>
<feature type="chain" id="PRO_5007580401" description="Probable dipeptidyl-aminopeptidase B" evidence="15">
    <location>
        <begin position="23"/>
        <end position="786"/>
    </location>
</feature>
<dbReference type="InterPro" id="IPR002469">
    <property type="entry name" value="Peptidase_S9B_N"/>
</dbReference>
<dbReference type="Pfam" id="PF00326">
    <property type="entry name" value="Peptidase_S9"/>
    <property type="match status" value="1"/>
</dbReference>
<evidence type="ECO:0000256" key="10">
    <source>
        <dbReference type="ARBA" id="ARBA00022801"/>
    </source>
</evidence>
<dbReference type="SUPFAM" id="SSF53474">
    <property type="entry name" value="alpha/beta-Hydrolases"/>
    <property type="match status" value="1"/>
</dbReference>
<feature type="signal peptide" evidence="15">
    <location>
        <begin position="1"/>
        <end position="22"/>
    </location>
</feature>
<dbReference type="Gene3D" id="3.40.50.1820">
    <property type="entry name" value="alpha/beta hydrolase"/>
    <property type="match status" value="1"/>
</dbReference>
<dbReference type="GO" id="GO:0004177">
    <property type="term" value="F:aminopeptidase activity"/>
    <property type="evidence" value="ECO:0007669"/>
    <property type="project" value="UniProtKB-KW"/>
</dbReference>
<keyword evidence="11" id="KW-0720">Serine protease</keyword>
<keyword evidence="7" id="KW-0964">Secreted</keyword>
<dbReference type="PROSITE" id="PS51257">
    <property type="entry name" value="PROKAR_LIPOPROTEIN"/>
    <property type="match status" value="1"/>
</dbReference>
<evidence type="ECO:0000256" key="9">
    <source>
        <dbReference type="ARBA" id="ARBA00022729"/>
    </source>
</evidence>
<keyword evidence="12" id="KW-0325">Glycoprotein</keyword>
<evidence type="ECO:0000256" key="15">
    <source>
        <dbReference type="SAM" id="SignalP"/>
    </source>
</evidence>
<sequence>MRTSRGQRAAALLALLSSFACAVEPPREAHQPTGNGQGLLTFNETVEPKSLSPSLQVVRWATWGVDGAYVNPDEDGNLVLYQAGTGEPQEFVTADKLVESANDYWVSHDNSTVLTAINATNQYRYSFRADYFVIDVRSGSRKPLVDDQAGDIQYAVFAPRGRHIAFVRGNNIYLRNGDGEVTKLTSDGDPDLYHGVPDWVYEEEILSSRSALWFSPDGASIAFLSFNETGVGTSTVPRYTDRKHRALPYPAETRLRYPKAGTRNPTVGLSIIDVSSKKLSNVPLSRFPDGSGIVGEVAWVTNGHAALVYRIFNRVQDRSRHVLVNMETGHPRAFVVRERDSPDGWLDNSMAMRYVGKLEGRPDDGKKYYADLSDESGWTHIYLYPTRSNSSIQLTDGDWEVEAILHVDACRGLVYYTAAKRHSTERHVYSVSWVTMESSPLVNDTVPALWPNVPYQEVRATDGGKALQTLTANADVHEALNEYKLPNITYFELQRDSDADRPNMTDLEKEMGGYKLNVMQILPPAFNPAKKYPVLFCPYGGPNSQAVLKSFQPYDWKTYIASDPELQFVIYVVDNRGTGFQGRRFRSVVARQLGKLEADDQIWAAKELIKTKGFIDDGHVGIFGWSYGAFVAAKAIEKDDGVFTFGLAAAPMIDPRLYDFMYIERYMKTPGTNAAGYEEAAVRRAAGFQNLAGAFSVAHGMADDNVHFQNTAALVDVLIGDGLSSDRLRMMAFPDSDHTIAHHGAWVYLHKFFTARLWDELQRTSDARKTHQWSKKESPEARPEVR</sequence>
<dbReference type="EMBL" id="LAYC01000003">
    <property type="protein sequence ID" value="KYK54415.1"/>
    <property type="molecule type" value="Genomic_DNA"/>
</dbReference>
<dbReference type="GO" id="GO:0005576">
    <property type="term" value="C:extracellular region"/>
    <property type="evidence" value="ECO:0007669"/>
    <property type="project" value="UniProtKB-SubCell"/>
</dbReference>
<dbReference type="InterPro" id="IPR001375">
    <property type="entry name" value="Peptidase_S9_cat"/>
</dbReference>
<evidence type="ECO:0000256" key="7">
    <source>
        <dbReference type="ARBA" id="ARBA00022525"/>
    </source>
</evidence>
<comment type="similarity">
    <text evidence="3">Belongs to the peptidase S9B family.</text>
</comment>
<protein>
    <recommendedName>
        <fullName evidence="5">Probable dipeptidyl-aminopeptidase B</fullName>
        <ecNumber evidence="4">3.4.14.5</ecNumber>
    </recommendedName>
    <alternativeName>
        <fullName evidence="13">Dipeptidyl peptidase IV</fullName>
    </alternativeName>
</protein>
<dbReference type="InterPro" id="IPR029058">
    <property type="entry name" value="AB_hydrolase_fold"/>
</dbReference>
<feature type="domain" description="Dipeptidylpeptidase IV N-terminal" evidence="17">
    <location>
        <begin position="107"/>
        <end position="446"/>
    </location>
</feature>
<dbReference type="Gene3D" id="2.140.10.30">
    <property type="entry name" value="Dipeptidylpeptidase IV, N-terminal domain"/>
    <property type="match status" value="1"/>
</dbReference>
<dbReference type="GO" id="GO:0008239">
    <property type="term" value="F:dipeptidyl-peptidase activity"/>
    <property type="evidence" value="ECO:0007669"/>
    <property type="project" value="UniProtKB-EC"/>
</dbReference>
<evidence type="ECO:0000256" key="3">
    <source>
        <dbReference type="ARBA" id="ARBA00006150"/>
    </source>
</evidence>
<evidence type="ECO:0000256" key="12">
    <source>
        <dbReference type="ARBA" id="ARBA00023180"/>
    </source>
</evidence>
<evidence type="ECO:0000256" key="5">
    <source>
        <dbReference type="ARBA" id="ARBA00014118"/>
    </source>
</evidence>
<comment type="caution">
    <text evidence="18">The sequence shown here is derived from an EMBL/GenBank/DDBJ whole genome shotgun (WGS) entry which is preliminary data.</text>
</comment>
<dbReference type="EC" id="3.4.14.5" evidence="4"/>
<keyword evidence="10" id="KW-0378">Hydrolase</keyword>
<organism evidence="18 19">
    <name type="scientific">Drechmeria coniospora</name>
    <name type="common">Nematophagous fungus</name>
    <name type="synonym">Meria coniospora</name>
    <dbReference type="NCBI Taxonomy" id="98403"/>
    <lineage>
        <taxon>Eukaryota</taxon>
        <taxon>Fungi</taxon>
        <taxon>Dikarya</taxon>
        <taxon>Ascomycota</taxon>
        <taxon>Pezizomycotina</taxon>
        <taxon>Sordariomycetes</taxon>
        <taxon>Hypocreomycetidae</taxon>
        <taxon>Hypocreales</taxon>
        <taxon>Ophiocordycipitaceae</taxon>
        <taxon>Drechmeria</taxon>
    </lineage>
</organism>
<dbReference type="InterPro" id="IPR050278">
    <property type="entry name" value="Serine_Prot_S9B/DPPIV"/>
</dbReference>
<feature type="domain" description="Peptidase S9 prolyl oligopeptidase catalytic" evidence="16">
    <location>
        <begin position="556"/>
        <end position="754"/>
    </location>
</feature>
<reference evidence="18 19" key="1">
    <citation type="journal article" date="2016" name="Sci. Rep.">
        <title>Insights into Adaptations to a Near-Obligate Nematode Endoparasitic Lifestyle from the Finished Genome of Drechmeria coniospora.</title>
        <authorList>
            <person name="Zhang L."/>
            <person name="Zhou Z."/>
            <person name="Guo Q."/>
            <person name="Fokkens L."/>
            <person name="Miskei M."/>
            <person name="Pocsi I."/>
            <person name="Zhang W."/>
            <person name="Chen M."/>
            <person name="Wang L."/>
            <person name="Sun Y."/>
            <person name="Donzelli B.G."/>
            <person name="Gibson D.M."/>
            <person name="Nelson D.R."/>
            <person name="Luo J.G."/>
            <person name="Rep M."/>
            <person name="Liu H."/>
            <person name="Yang S."/>
            <person name="Wang J."/>
            <person name="Krasnoff S.B."/>
            <person name="Xu Y."/>
            <person name="Molnar I."/>
            <person name="Lin M."/>
        </authorList>
    </citation>
    <scope>NUCLEOTIDE SEQUENCE [LARGE SCALE GENOMIC DNA]</scope>
    <source>
        <strain evidence="18 19">ARSEF 6962</strain>
    </source>
</reference>
<accession>A0A151GBJ5</accession>